<evidence type="ECO:0000313" key="5">
    <source>
        <dbReference type="Proteomes" id="UP001642540"/>
    </source>
</evidence>
<comment type="caution">
    <text evidence="4">The sequence shown here is derived from an EMBL/GenBank/DDBJ whole genome shotgun (WGS) entry which is preliminary data.</text>
</comment>
<keyword evidence="1" id="KW-0863">Zinc-finger</keyword>
<dbReference type="Proteomes" id="UP001642540">
    <property type="component" value="Unassembled WGS sequence"/>
</dbReference>
<evidence type="ECO:0000256" key="2">
    <source>
        <dbReference type="SAM" id="MobiDB-lite"/>
    </source>
</evidence>
<dbReference type="PROSITE" id="PS50157">
    <property type="entry name" value="ZINC_FINGER_C2H2_2"/>
    <property type="match status" value="1"/>
</dbReference>
<sequence>MEITPETLWYEQTENEEFGELQELFPEPMEIVDASAFDIPCMHMQQQTAYQQETAHQQETVYQPQITYHAQSEYETAYQPQIGYHTQYAYQPLPHVHPACQPSDYPHAHSAYQPIDYSHSQIRAMQPEMTIQNGYGLSPMQIDEPNNDTNTTQNDFQQAYPDYTNGSPNDGQVPGSSTQYGGSRSARRAQRRATYDNDELTRAYLKMRDLECHYCNIEFPTMSDLHKHIYISHRREAEASWAHPDIPDPLNLKLTRTVFEDAYTVYEVDLSNVVPKDVSGLFLGLRETVFKKLRMRLNRHKVFKVQFDLKLQMYRMEGDNVKHAWPCFQSFIFIVENDFYLRFAYNKTMDDFTVRVENYLEHGSGWILERINSFRILLSKMEHISGGNHFSLPYPLAHKNRTLINVPGTDGLCFKRAILAHDKICGKYAPSANKARTLKGLAFYEKHGKTGGA</sequence>
<keyword evidence="5" id="KW-1185">Reference proteome</keyword>
<organism evidence="4 5">
    <name type="scientific">Orchesella dallaii</name>
    <dbReference type="NCBI Taxonomy" id="48710"/>
    <lineage>
        <taxon>Eukaryota</taxon>
        <taxon>Metazoa</taxon>
        <taxon>Ecdysozoa</taxon>
        <taxon>Arthropoda</taxon>
        <taxon>Hexapoda</taxon>
        <taxon>Collembola</taxon>
        <taxon>Entomobryomorpha</taxon>
        <taxon>Entomobryoidea</taxon>
        <taxon>Orchesellidae</taxon>
        <taxon>Orchesellinae</taxon>
        <taxon>Orchesella</taxon>
    </lineage>
</organism>
<keyword evidence="1" id="KW-0479">Metal-binding</keyword>
<protein>
    <recommendedName>
        <fullName evidence="3">C2H2-type domain-containing protein</fullName>
    </recommendedName>
</protein>
<proteinExistence type="predicted"/>
<evidence type="ECO:0000256" key="1">
    <source>
        <dbReference type="PROSITE-ProRule" id="PRU00042"/>
    </source>
</evidence>
<evidence type="ECO:0000259" key="3">
    <source>
        <dbReference type="PROSITE" id="PS50157"/>
    </source>
</evidence>
<keyword evidence="1" id="KW-0862">Zinc</keyword>
<dbReference type="PROSITE" id="PS00028">
    <property type="entry name" value="ZINC_FINGER_C2H2_1"/>
    <property type="match status" value="1"/>
</dbReference>
<feature type="domain" description="C2H2-type" evidence="3">
    <location>
        <begin position="210"/>
        <end position="238"/>
    </location>
</feature>
<name>A0ABP1RMP8_9HEXA</name>
<dbReference type="EMBL" id="CAXLJM020000085">
    <property type="protein sequence ID" value="CAL8130901.1"/>
    <property type="molecule type" value="Genomic_DNA"/>
</dbReference>
<feature type="compositionally biased region" description="Low complexity" evidence="2">
    <location>
        <begin position="147"/>
        <end position="158"/>
    </location>
</feature>
<feature type="compositionally biased region" description="Polar residues" evidence="2">
    <location>
        <begin position="164"/>
        <end position="182"/>
    </location>
</feature>
<reference evidence="4 5" key="1">
    <citation type="submission" date="2024-08" db="EMBL/GenBank/DDBJ databases">
        <authorList>
            <person name="Cucini C."/>
            <person name="Frati F."/>
        </authorList>
    </citation>
    <scope>NUCLEOTIDE SEQUENCE [LARGE SCALE GENOMIC DNA]</scope>
</reference>
<evidence type="ECO:0000313" key="4">
    <source>
        <dbReference type="EMBL" id="CAL8130901.1"/>
    </source>
</evidence>
<feature type="region of interest" description="Disordered" evidence="2">
    <location>
        <begin position="140"/>
        <end position="194"/>
    </location>
</feature>
<accession>A0ABP1RMP8</accession>
<gene>
    <name evidence="4" type="ORF">ODALV1_LOCUS23938</name>
</gene>
<dbReference type="InterPro" id="IPR013087">
    <property type="entry name" value="Znf_C2H2_type"/>
</dbReference>